<dbReference type="EMBL" id="AKXB02000010">
    <property type="protein sequence ID" value="EMO91217.1"/>
    <property type="molecule type" value="Genomic_DNA"/>
</dbReference>
<comment type="caution">
    <text evidence="1">The sequence shown here is derived from an EMBL/GenBank/DDBJ whole genome shotgun (WGS) entry which is preliminary data.</text>
</comment>
<protein>
    <submittedName>
        <fullName evidence="1">Uncharacterized protein</fullName>
    </submittedName>
</protein>
<reference evidence="1 2" key="1">
    <citation type="submission" date="2013-01" db="EMBL/GenBank/DDBJ databases">
        <authorList>
            <person name="Harkins D.M."/>
            <person name="Durkin A.S."/>
            <person name="Brinkac L.M."/>
            <person name="Haft D.H."/>
            <person name="Selengut J.D."/>
            <person name="Sanka R."/>
            <person name="DePew J."/>
            <person name="Purushe J."/>
            <person name="Whelen A.C."/>
            <person name="Vinetz J.M."/>
            <person name="Sutton G.G."/>
            <person name="Nierman W.C."/>
            <person name="Fouts D.E."/>
        </authorList>
    </citation>
    <scope>NUCLEOTIDE SEQUENCE [LARGE SCALE GENOMIC DNA]</scope>
    <source>
        <strain evidence="1 2">2001034031</strain>
    </source>
</reference>
<evidence type="ECO:0000313" key="1">
    <source>
        <dbReference type="EMBL" id="EMO91217.1"/>
    </source>
</evidence>
<organism evidence="1 2">
    <name type="scientific">Leptospira noguchii str. 2001034031</name>
    <dbReference type="NCBI Taxonomy" id="1193053"/>
    <lineage>
        <taxon>Bacteria</taxon>
        <taxon>Pseudomonadati</taxon>
        <taxon>Spirochaetota</taxon>
        <taxon>Spirochaetia</taxon>
        <taxon>Leptospirales</taxon>
        <taxon>Leptospiraceae</taxon>
        <taxon>Leptospira</taxon>
    </lineage>
</organism>
<sequence length="55" mass="6524">MFSHSGYTISKHNHRIPKIVKRIKSFFQHGTRIKKSILKSNQNKKSNFVKRLTNL</sequence>
<dbReference type="AlphaFoldDB" id="M6YA42"/>
<dbReference type="Proteomes" id="UP000012138">
    <property type="component" value="Unassembled WGS sequence"/>
</dbReference>
<evidence type="ECO:0000313" key="2">
    <source>
        <dbReference type="Proteomes" id="UP000012138"/>
    </source>
</evidence>
<name>M6YA42_9LEPT</name>
<gene>
    <name evidence="1" type="ORF">LEP1GSC024_0720</name>
</gene>
<accession>M6YA42</accession>
<proteinExistence type="predicted"/>